<dbReference type="AlphaFoldDB" id="A0A368GQ44"/>
<dbReference type="STRING" id="29170.A0A368GQ44"/>
<dbReference type="EMBL" id="JOJR01000078">
    <property type="protein sequence ID" value="RCN46486.1"/>
    <property type="molecule type" value="Genomic_DNA"/>
</dbReference>
<comment type="caution">
    <text evidence="1">The sequence shown here is derived from an EMBL/GenBank/DDBJ whole genome shotgun (WGS) entry which is preliminary data.</text>
</comment>
<gene>
    <name evidence="1" type="ORF">ANCCAN_07480</name>
</gene>
<accession>A0A368GQ44</accession>
<sequence>MSFDELYESCFRNASLVKVPQGKPTKDDASLLVTLDYVMNSSQYVVFFLTSGAKGADLGLKLDNMIKKKNEKGDKDKAQR</sequence>
<reference evidence="1 2" key="1">
    <citation type="submission" date="2014-10" db="EMBL/GenBank/DDBJ databases">
        <title>Draft genome of the hookworm Ancylostoma caninum.</title>
        <authorList>
            <person name="Mitreva M."/>
        </authorList>
    </citation>
    <scope>NUCLEOTIDE SEQUENCE [LARGE SCALE GENOMIC DNA]</scope>
    <source>
        <strain evidence="1 2">Baltimore</strain>
    </source>
</reference>
<dbReference type="Proteomes" id="UP000252519">
    <property type="component" value="Unassembled WGS sequence"/>
</dbReference>
<name>A0A368GQ44_ANCCA</name>
<protein>
    <submittedName>
        <fullName evidence="1">Uncharacterized protein</fullName>
    </submittedName>
</protein>
<evidence type="ECO:0000313" key="2">
    <source>
        <dbReference type="Proteomes" id="UP000252519"/>
    </source>
</evidence>
<organism evidence="1 2">
    <name type="scientific">Ancylostoma caninum</name>
    <name type="common">Dog hookworm</name>
    <dbReference type="NCBI Taxonomy" id="29170"/>
    <lineage>
        <taxon>Eukaryota</taxon>
        <taxon>Metazoa</taxon>
        <taxon>Ecdysozoa</taxon>
        <taxon>Nematoda</taxon>
        <taxon>Chromadorea</taxon>
        <taxon>Rhabditida</taxon>
        <taxon>Rhabditina</taxon>
        <taxon>Rhabditomorpha</taxon>
        <taxon>Strongyloidea</taxon>
        <taxon>Ancylostomatidae</taxon>
        <taxon>Ancylostomatinae</taxon>
        <taxon>Ancylostoma</taxon>
    </lineage>
</organism>
<dbReference type="OrthoDB" id="189920at2759"/>
<keyword evidence="2" id="KW-1185">Reference proteome</keyword>
<evidence type="ECO:0000313" key="1">
    <source>
        <dbReference type="EMBL" id="RCN46486.1"/>
    </source>
</evidence>
<proteinExistence type="predicted"/>